<evidence type="ECO:0000313" key="2">
    <source>
        <dbReference type="EMBL" id="MBA5247648.1"/>
    </source>
</evidence>
<feature type="domain" description="GSCFA" evidence="1">
    <location>
        <begin position="22"/>
        <end position="258"/>
    </location>
</feature>
<name>A0A7D7LTK6_9FLAO</name>
<dbReference type="Pfam" id="PF08885">
    <property type="entry name" value="GSCFA"/>
    <property type="match status" value="1"/>
</dbReference>
<dbReference type="EMBL" id="CP059472">
    <property type="protein sequence ID" value="QMS99397.1"/>
    <property type="molecule type" value="Genomic_DNA"/>
</dbReference>
<dbReference type="KEGG" id="cbau:H1R16_05165"/>
<dbReference type="Gene3D" id="3.40.50.1110">
    <property type="entry name" value="SGNH hydrolase"/>
    <property type="match status" value="1"/>
</dbReference>
<reference evidence="2" key="3">
    <citation type="submission" date="2020-07" db="EMBL/GenBank/DDBJ databases">
        <authorList>
            <person name="Yang C."/>
        </authorList>
    </citation>
    <scope>NUCLEOTIDE SEQUENCE</scope>
    <source>
        <strain evidence="2">Cx-624</strain>
    </source>
</reference>
<reference evidence="5" key="2">
    <citation type="submission" date="2020-07" db="EMBL/GenBank/DDBJ databases">
        <title>Flavobacterium sp. xlx-214.</title>
        <authorList>
            <person name="Yang C."/>
        </authorList>
    </citation>
    <scope>NUCLEOTIDE SEQUENCE [LARGE SCALE GENOMIC DNA]</scope>
    <source>
        <strain evidence="5">CX-624</strain>
    </source>
</reference>
<keyword evidence="5" id="KW-1185">Reference proteome</keyword>
<sequence>MKFRTEVNIEDSSVKIKPEDSIFAMGSCFSEEISGLLAKGQLQTLSNPFGTMFNPYSINTAVKRLHDSAFYNQEDLVAYDDQVISLDHHTKFNSRYPHQTLEQINTGIEEGNLFLQNAKWVIITYGTSFIYEFLPKNKLVANCHKIPGKFFNKRLLTNLELADSMYETVTNLKDICPEGVQILFTVSPVRHTKDGMAENTLSKSKLITAVHEVIQQFDDCHYLPAYEILMDDLRDYRFYKDDLIHPSTQAIQYIWEKFGSAYFSDQTMDFVEENFRISRALSHRPSDDSDPKYQEFLENLKGRIALQQTFVKHPVFSDAFPQQ</sequence>
<evidence type="ECO:0000313" key="4">
    <source>
        <dbReference type="Proteomes" id="UP000515349"/>
    </source>
</evidence>
<accession>A0A7D7LTK6</accession>
<dbReference type="Proteomes" id="UP000515349">
    <property type="component" value="Chromosome"/>
</dbReference>
<proteinExistence type="predicted"/>
<dbReference type="SUPFAM" id="SSF52266">
    <property type="entry name" value="SGNH hydrolase"/>
    <property type="match status" value="1"/>
</dbReference>
<dbReference type="InterPro" id="IPR014982">
    <property type="entry name" value="GSCFA"/>
</dbReference>
<evidence type="ECO:0000313" key="5">
    <source>
        <dbReference type="Proteomes" id="UP000539710"/>
    </source>
</evidence>
<protein>
    <submittedName>
        <fullName evidence="3">GSCFA domain-containing protein</fullName>
    </submittedName>
</protein>
<dbReference type="AlphaFoldDB" id="A0A7D7LTK6"/>
<evidence type="ECO:0000259" key="1">
    <source>
        <dbReference type="Pfam" id="PF08885"/>
    </source>
</evidence>
<dbReference type="EMBL" id="JACEUX010000003">
    <property type="protein sequence ID" value="MBA5247648.1"/>
    <property type="molecule type" value="Genomic_DNA"/>
</dbReference>
<dbReference type="InterPro" id="IPR036514">
    <property type="entry name" value="SGNH_hydro_sf"/>
</dbReference>
<gene>
    <name evidence="3" type="ORF">H1R16_05165</name>
    <name evidence="2" type="ORF">H2507_10755</name>
</gene>
<evidence type="ECO:0000313" key="3">
    <source>
        <dbReference type="EMBL" id="QMS99397.1"/>
    </source>
</evidence>
<organism evidence="3 4">
    <name type="scientific">Marnyiella aurantia</name>
    <dbReference type="NCBI Taxonomy" id="2758037"/>
    <lineage>
        <taxon>Bacteria</taxon>
        <taxon>Pseudomonadati</taxon>
        <taxon>Bacteroidota</taxon>
        <taxon>Flavobacteriia</taxon>
        <taxon>Flavobacteriales</taxon>
        <taxon>Weeksellaceae</taxon>
        <taxon>Marnyiella</taxon>
    </lineage>
</organism>
<reference evidence="3 4" key="1">
    <citation type="submission" date="2020-07" db="EMBL/GenBank/DDBJ databases">
        <title>Chryseobacterium sp.cx-624.</title>
        <authorList>
            <person name="Yang C."/>
        </authorList>
    </citation>
    <scope>NUCLEOTIDE SEQUENCE [LARGE SCALE GENOMIC DNA]</scope>
    <source>
        <strain evidence="3">Cx-624</strain>
        <strain evidence="4">cx-624</strain>
    </source>
</reference>
<dbReference type="RefSeq" id="WP_181887740.1">
    <property type="nucleotide sequence ID" value="NZ_CP059472.1"/>
</dbReference>
<dbReference type="GO" id="GO:0016788">
    <property type="term" value="F:hydrolase activity, acting on ester bonds"/>
    <property type="evidence" value="ECO:0007669"/>
    <property type="project" value="UniProtKB-ARBA"/>
</dbReference>
<dbReference type="Proteomes" id="UP000539710">
    <property type="component" value="Unassembled WGS sequence"/>
</dbReference>